<evidence type="ECO:0000256" key="5">
    <source>
        <dbReference type="ARBA" id="ARBA00022729"/>
    </source>
</evidence>
<evidence type="ECO:0000313" key="13">
    <source>
        <dbReference type="Proteomes" id="UP000243784"/>
    </source>
</evidence>
<evidence type="ECO:0008006" key="14">
    <source>
        <dbReference type="Google" id="ProtNLM"/>
    </source>
</evidence>
<evidence type="ECO:0000256" key="1">
    <source>
        <dbReference type="ARBA" id="ARBA00001970"/>
    </source>
</evidence>
<dbReference type="InterPro" id="IPR006314">
    <property type="entry name" value="Dyp_peroxidase"/>
</dbReference>
<dbReference type="PANTHER" id="PTHR30521">
    <property type="entry name" value="DEFERROCHELATASE/PEROXIDASE"/>
    <property type="match status" value="1"/>
</dbReference>
<evidence type="ECO:0000256" key="3">
    <source>
        <dbReference type="ARBA" id="ARBA00022617"/>
    </source>
</evidence>
<evidence type="ECO:0000256" key="6">
    <source>
        <dbReference type="ARBA" id="ARBA00023002"/>
    </source>
</evidence>
<dbReference type="EMBL" id="CP015208">
    <property type="protein sequence ID" value="AOY55627.1"/>
    <property type="molecule type" value="Genomic_DNA"/>
</dbReference>
<gene>
    <name evidence="12" type="ORF">A4Z71_01040</name>
</gene>
<dbReference type="Proteomes" id="UP000243784">
    <property type="component" value="Chromosome"/>
</dbReference>
<dbReference type="KEGG" id="rpla:A4Z71_01040"/>
<evidence type="ECO:0000259" key="10">
    <source>
        <dbReference type="Pfam" id="PF04261"/>
    </source>
</evidence>
<keyword evidence="4" id="KW-0479">Metal-binding</keyword>
<comment type="cofactor">
    <cofactor evidence="1">
        <name>heme b</name>
        <dbReference type="ChEBI" id="CHEBI:60344"/>
    </cofactor>
</comment>
<dbReference type="GO" id="GO:0046872">
    <property type="term" value="F:metal ion binding"/>
    <property type="evidence" value="ECO:0007669"/>
    <property type="project" value="UniProtKB-KW"/>
</dbReference>
<accession>A0A1D9DXT9</accession>
<dbReference type="Pfam" id="PF20628">
    <property type="entry name" value="Dyp_perox_C"/>
    <property type="match status" value="1"/>
</dbReference>
<proteinExistence type="inferred from homology"/>
<dbReference type="InterPro" id="IPR048328">
    <property type="entry name" value="Dyp_perox_C"/>
</dbReference>
<feature type="chain" id="PRO_5039191915" description="Peroxidase" evidence="9">
    <location>
        <begin position="28"/>
        <end position="410"/>
    </location>
</feature>
<keyword evidence="13" id="KW-1185">Reference proteome</keyword>
<keyword evidence="3" id="KW-0349">Heme</keyword>
<evidence type="ECO:0000313" key="12">
    <source>
        <dbReference type="EMBL" id="AOY55627.1"/>
    </source>
</evidence>
<comment type="similarity">
    <text evidence="8">Belongs to the DyP-type peroxidase family.</text>
</comment>
<dbReference type="GO" id="GO:0004601">
    <property type="term" value="F:peroxidase activity"/>
    <property type="evidence" value="ECO:0007669"/>
    <property type="project" value="UniProtKB-KW"/>
</dbReference>
<evidence type="ECO:0000256" key="2">
    <source>
        <dbReference type="ARBA" id="ARBA00022559"/>
    </source>
</evidence>
<keyword evidence="6" id="KW-0560">Oxidoreductase</keyword>
<dbReference type="Pfam" id="PF04261">
    <property type="entry name" value="Dyp_perox_N"/>
    <property type="match status" value="1"/>
</dbReference>
<evidence type="ECO:0000256" key="8">
    <source>
        <dbReference type="ARBA" id="ARBA00025737"/>
    </source>
</evidence>
<evidence type="ECO:0000256" key="4">
    <source>
        <dbReference type="ARBA" id="ARBA00022723"/>
    </source>
</evidence>
<sequence>MSKISRRGFLFGGAAATGALVSASAGAAVGASLGAEAATEAANKANLTAVLKRRERFFGQHQNGIETELQTFTNFVAFDLKPETDAAAAARWFKLITDDIARLSVGEAPLADPTPQLAMGPARFTATLAVGPGFFDKLGLADKKPTGFEQLPAFNVDQLREEYSYGDVLLHISADDPIILSHGVRSLVRDSVGFAKVRYSQQGFSNAQGVVPGGVRQRNLMGQVDGTDNPEIGSSDFNNIVWVENGPDWLIGGTFLVFRRIAMQLGTWDALGRTDKELVIGRNLQNGAPLGKQNENDPIDFDAVDANGLKLIPEFAHIRRAHATNPTERIFRRPFNYEVGVTPDGEPDVGLLWTAYQRDISTQFLPIQKRLDQLDLLNKWTVPIGSAVWAVLPGVEQSANGDYLGKKLFQ</sequence>
<reference evidence="12 13" key="1">
    <citation type="journal article" date="2016" name="Biochim. Biophys. Acta">
        <title>Photochemical characterization of actinorhodopsin and its functional existence in the natural host.</title>
        <authorList>
            <person name="Nakamura S."/>
            <person name="Kikukawa T."/>
            <person name="Tamogami J."/>
            <person name="Kamiya M."/>
            <person name="Aizawa T."/>
            <person name="Hahn M.W."/>
            <person name="Ihara K."/>
            <person name="Kamo N."/>
            <person name="Demura M."/>
        </authorList>
    </citation>
    <scope>NUCLEOTIDE SEQUENCE [LARGE SCALE GENOMIC DNA]</scope>
    <source>
        <strain evidence="12 13">MWH-Dar1</strain>
    </source>
</reference>
<dbReference type="NCBIfam" id="TIGR01413">
    <property type="entry name" value="Dyp_perox_fam"/>
    <property type="match status" value="1"/>
</dbReference>
<dbReference type="GO" id="GO:0020037">
    <property type="term" value="F:heme binding"/>
    <property type="evidence" value="ECO:0007669"/>
    <property type="project" value="InterPro"/>
</dbReference>
<dbReference type="SUPFAM" id="SSF54909">
    <property type="entry name" value="Dimeric alpha+beta barrel"/>
    <property type="match status" value="1"/>
</dbReference>
<dbReference type="OrthoDB" id="9781066at2"/>
<dbReference type="GO" id="GO:0005829">
    <property type="term" value="C:cytosol"/>
    <property type="evidence" value="ECO:0007669"/>
    <property type="project" value="TreeGrafter"/>
</dbReference>
<dbReference type="PANTHER" id="PTHR30521:SF4">
    <property type="entry name" value="DEFERROCHELATASE"/>
    <property type="match status" value="1"/>
</dbReference>
<dbReference type="InterPro" id="IPR006311">
    <property type="entry name" value="TAT_signal"/>
</dbReference>
<keyword evidence="5 9" id="KW-0732">Signal</keyword>
<organism evidence="12 13">
    <name type="scientific">Candidatus Rhodoluna planktonica</name>
    <dbReference type="NCBI Taxonomy" id="535712"/>
    <lineage>
        <taxon>Bacteria</taxon>
        <taxon>Bacillati</taxon>
        <taxon>Actinomycetota</taxon>
        <taxon>Actinomycetes</taxon>
        <taxon>Micrococcales</taxon>
        <taxon>Microbacteriaceae</taxon>
        <taxon>Luna cluster</taxon>
        <taxon>Luna-1 subcluster</taxon>
        <taxon>Rhodoluna</taxon>
    </lineage>
</organism>
<feature type="domain" description="Dyp-type peroxidase C-terminal" evidence="11">
    <location>
        <begin position="217"/>
        <end position="395"/>
    </location>
</feature>
<dbReference type="STRING" id="535712.A4Z71_01040"/>
<dbReference type="RefSeq" id="WP_158512764.1">
    <property type="nucleotide sequence ID" value="NZ_CP015208.1"/>
</dbReference>
<feature type="signal peptide" evidence="9">
    <location>
        <begin position="1"/>
        <end position="27"/>
    </location>
</feature>
<name>A0A1D9DXT9_9MICO</name>
<keyword evidence="2" id="KW-0575">Peroxidase</keyword>
<evidence type="ECO:0000256" key="7">
    <source>
        <dbReference type="ARBA" id="ARBA00023004"/>
    </source>
</evidence>
<dbReference type="PROSITE" id="PS51318">
    <property type="entry name" value="TAT"/>
    <property type="match status" value="1"/>
</dbReference>
<dbReference type="PROSITE" id="PS51404">
    <property type="entry name" value="DYP_PEROXIDASE"/>
    <property type="match status" value="1"/>
</dbReference>
<protein>
    <recommendedName>
        <fullName evidence="14">Peroxidase</fullName>
    </recommendedName>
</protein>
<dbReference type="AlphaFoldDB" id="A0A1D9DXT9"/>
<dbReference type="InterPro" id="IPR011008">
    <property type="entry name" value="Dimeric_a/b-barrel"/>
</dbReference>
<keyword evidence="7" id="KW-0408">Iron</keyword>
<dbReference type="InterPro" id="IPR048327">
    <property type="entry name" value="Dyp_perox_N"/>
</dbReference>
<evidence type="ECO:0000259" key="11">
    <source>
        <dbReference type="Pfam" id="PF20628"/>
    </source>
</evidence>
<evidence type="ECO:0000256" key="9">
    <source>
        <dbReference type="SAM" id="SignalP"/>
    </source>
</evidence>
<feature type="domain" description="Dyp-type peroxidase N-terminal" evidence="10">
    <location>
        <begin position="62"/>
        <end position="204"/>
    </location>
</feature>